<sequence>VQNIMVGMCQLIVSDNNKDVALSDALRLDAKGCLMECIKELLVWCISMSYSFNKNLDCVAAKQLVDFNDKIKSADTHISIFYPETIECARGMPSKDEYQLSYSWRNQAKNECIQDFRKN</sequence>
<accession>A0A699JZE1</accession>
<comment type="caution">
    <text evidence="1">The sequence shown here is derived from an EMBL/GenBank/DDBJ whole genome shotgun (WGS) entry which is preliminary data.</text>
</comment>
<feature type="non-terminal residue" evidence="1">
    <location>
        <position position="1"/>
    </location>
</feature>
<reference evidence="1" key="1">
    <citation type="journal article" date="2019" name="Sci. Rep.">
        <title>Draft genome of Tanacetum cinerariifolium, the natural source of mosquito coil.</title>
        <authorList>
            <person name="Yamashiro T."/>
            <person name="Shiraishi A."/>
            <person name="Satake H."/>
            <person name="Nakayama K."/>
        </authorList>
    </citation>
    <scope>NUCLEOTIDE SEQUENCE</scope>
</reference>
<dbReference type="EMBL" id="BKCJ010466944">
    <property type="protein sequence ID" value="GFA67632.1"/>
    <property type="molecule type" value="Genomic_DNA"/>
</dbReference>
<protein>
    <submittedName>
        <fullName evidence="1">Uncharacterized protein</fullName>
    </submittedName>
</protein>
<proteinExistence type="predicted"/>
<dbReference type="AlphaFoldDB" id="A0A699JZE1"/>
<gene>
    <name evidence="1" type="ORF">Tci_639604</name>
</gene>
<evidence type="ECO:0000313" key="1">
    <source>
        <dbReference type="EMBL" id="GFA67632.1"/>
    </source>
</evidence>
<organism evidence="1">
    <name type="scientific">Tanacetum cinerariifolium</name>
    <name type="common">Dalmatian daisy</name>
    <name type="synonym">Chrysanthemum cinerariifolium</name>
    <dbReference type="NCBI Taxonomy" id="118510"/>
    <lineage>
        <taxon>Eukaryota</taxon>
        <taxon>Viridiplantae</taxon>
        <taxon>Streptophyta</taxon>
        <taxon>Embryophyta</taxon>
        <taxon>Tracheophyta</taxon>
        <taxon>Spermatophyta</taxon>
        <taxon>Magnoliopsida</taxon>
        <taxon>eudicotyledons</taxon>
        <taxon>Gunneridae</taxon>
        <taxon>Pentapetalae</taxon>
        <taxon>asterids</taxon>
        <taxon>campanulids</taxon>
        <taxon>Asterales</taxon>
        <taxon>Asteraceae</taxon>
        <taxon>Asteroideae</taxon>
        <taxon>Anthemideae</taxon>
        <taxon>Anthemidinae</taxon>
        <taxon>Tanacetum</taxon>
    </lineage>
</organism>
<name>A0A699JZE1_TANCI</name>